<feature type="region of interest" description="Disordered" evidence="1">
    <location>
        <begin position="104"/>
        <end position="131"/>
    </location>
</feature>
<dbReference type="Proteomes" id="UP000824120">
    <property type="component" value="Chromosome 10"/>
</dbReference>
<evidence type="ECO:0000256" key="1">
    <source>
        <dbReference type="SAM" id="MobiDB-lite"/>
    </source>
</evidence>
<sequence length="356" mass="40217">MAESFTLQTEVLASPVPPSEEVLVGSMVVSSTISERLFDGDLPEEKGPDSCILTAGAELVIVQSLASLRGDTQPILLDQELTSPDQVSHKSQYVFDQTLIPLGVEDDEEEEEEPQLRWRSRDSAEERNRKGKLVKTHLKGENKRYGMRMRPNSMILLGLWQNEKWKHEEERVKLKGTQKGQERTWSLGFKLKGKKKMMREERIAKMKHQKVLNGRVFDTDIVTKFGMTTLFDAVIIQEWSHLFEPPTPYLHEPEVREFFYKIKLLEDGGITTTVKDIDILLDEETLGIILGVLVKGVRTIEGCKPSGSSPSLPPSEEKLSVQGCPKSFLKGNISWCSSSLTKCSFLRLKTYSGICC</sequence>
<comment type="caution">
    <text evidence="2">The sequence shown here is derived from an EMBL/GenBank/DDBJ whole genome shotgun (WGS) entry which is preliminary data.</text>
</comment>
<reference evidence="2 3" key="1">
    <citation type="submission" date="2020-09" db="EMBL/GenBank/DDBJ databases">
        <title>De no assembly of potato wild relative species, Solanum commersonii.</title>
        <authorList>
            <person name="Cho K."/>
        </authorList>
    </citation>
    <scope>NUCLEOTIDE SEQUENCE [LARGE SCALE GENOMIC DNA]</scope>
    <source>
        <strain evidence="2">LZ3.2</strain>
        <tissue evidence="2">Leaf</tissue>
    </source>
</reference>
<gene>
    <name evidence="2" type="ORF">H5410_052827</name>
</gene>
<dbReference type="EMBL" id="JACXVP010000010">
    <property type="protein sequence ID" value="KAG5582200.1"/>
    <property type="molecule type" value="Genomic_DNA"/>
</dbReference>
<dbReference type="AlphaFoldDB" id="A0A9J5X5A2"/>
<name>A0A9J5X5A2_SOLCO</name>
<feature type="compositionally biased region" description="Acidic residues" evidence="1">
    <location>
        <begin position="104"/>
        <end position="113"/>
    </location>
</feature>
<protein>
    <submittedName>
        <fullName evidence="2">Uncharacterized protein</fullName>
    </submittedName>
</protein>
<keyword evidence="3" id="KW-1185">Reference proteome</keyword>
<proteinExistence type="predicted"/>
<feature type="compositionally biased region" description="Basic and acidic residues" evidence="1">
    <location>
        <begin position="114"/>
        <end position="128"/>
    </location>
</feature>
<accession>A0A9J5X5A2</accession>
<evidence type="ECO:0000313" key="3">
    <source>
        <dbReference type="Proteomes" id="UP000824120"/>
    </source>
</evidence>
<dbReference type="OrthoDB" id="1837276at2759"/>
<organism evidence="2 3">
    <name type="scientific">Solanum commersonii</name>
    <name type="common">Commerson's wild potato</name>
    <name type="synonym">Commerson's nightshade</name>
    <dbReference type="NCBI Taxonomy" id="4109"/>
    <lineage>
        <taxon>Eukaryota</taxon>
        <taxon>Viridiplantae</taxon>
        <taxon>Streptophyta</taxon>
        <taxon>Embryophyta</taxon>
        <taxon>Tracheophyta</taxon>
        <taxon>Spermatophyta</taxon>
        <taxon>Magnoliopsida</taxon>
        <taxon>eudicotyledons</taxon>
        <taxon>Gunneridae</taxon>
        <taxon>Pentapetalae</taxon>
        <taxon>asterids</taxon>
        <taxon>lamiids</taxon>
        <taxon>Solanales</taxon>
        <taxon>Solanaceae</taxon>
        <taxon>Solanoideae</taxon>
        <taxon>Solaneae</taxon>
        <taxon>Solanum</taxon>
    </lineage>
</organism>
<evidence type="ECO:0000313" key="2">
    <source>
        <dbReference type="EMBL" id="KAG5582200.1"/>
    </source>
</evidence>